<evidence type="ECO:0000313" key="4">
    <source>
        <dbReference type="EnsemblPlants" id="KEH15264"/>
    </source>
</evidence>
<sequence length="408" mass="43559">MKLAPLADSDDALFDTQVAVNLKGAFNTLREAARRLHRQRGRAGAHRDRPVPERQVGRADRAHVEDESARASRHAVRHRECDLLPPTAAWSDADPCVSIDCSRHSRSITMSKTILITGASSGFGRMTAEALAAAGHTVFASMRDTAGRNAPVVAEMVAHSKAQGVDLRTVEIDVQSQDSVDAGVASVIAEAGRIDVLIHNAGHMVFGPAEAFTPEQYAHLYDVNVLSTQRVNRAVLPHMRKRGNGLLLWVSSSSSAGGTPPYLAPYFAAKAAMDAIAVQYARELSRWGIETSIVVPGAFTGGTNHFAHAGTPADETRAAEYDAGPYAGFGDQVLKAFADIVPADADAGEVARAIVDIVGMPFGKRPFRVHIDPTQDGAAVGFAVLDRVRAEMLHRVGLSDLLRPKANA</sequence>
<dbReference type="STRING" id="3880.A0A072TCI1"/>
<dbReference type="Pfam" id="PF00106">
    <property type="entry name" value="adh_short"/>
    <property type="match status" value="1"/>
</dbReference>
<reference evidence="3 5" key="1">
    <citation type="journal article" date="2011" name="Nature">
        <title>The Medicago genome provides insight into the evolution of rhizobial symbioses.</title>
        <authorList>
            <person name="Young N.D."/>
            <person name="Debelle F."/>
            <person name="Oldroyd G.E."/>
            <person name="Geurts R."/>
            <person name="Cannon S.B."/>
            <person name="Udvardi M.K."/>
            <person name="Benedito V.A."/>
            <person name="Mayer K.F."/>
            <person name="Gouzy J."/>
            <person name="Schoof H."/>
            <person name="Van de Peer Y."/>
            <person name="Proost S."/>
            <person name="Cook D.R."/>
            <person name="Meyers B.C."/>
            <person name="Spannagl M."/>
            <person name="Cheung F."/>
            <person name="De Mita S."/>
            <person name="Krishnakumar V."/>
            <person name="Gundlach H."/>
            <person name="Zhou S."/>
            <person name="Mudge J."/>
            <person name="Bharti A.K."/>
            <person name="Murray J.D."/>
            <person name="Naoumkina M.A."/>
            <person name="Rosen B."/>
            <person name="Silverstein K.A."/>
            <person name="Tang H."/>
            <person name="Rombauts S."/>
            <person name="Zhao P.X."/>
            <person name="Zhou P."/>
            <person name="Barbe V."/>
            <person name="Bardou P."/>
            <person name="Bechner M."/>
            <person name="Bellec A."/>
            <person name="Berger A."/>
            <person name="Berges H."/>
            <person name="Bidwell S."/>
            <person name="Bisseling T."/>
            <person name="Choisne N."/>
            <person name="Couloux A."/>
            <person name="Denny R."/>
            <person name="Deshpande S."/>
            <person name="Dai X."/>
            <person name="Doyle J.J."/>
            <person name="Dudez A.M."/>
            <person name="Farmer A.D."/>
            <person name="Fouteau S."/>
            <person name="Franken C."/>
            <person name="Gibelin C."/>
            <person name="Gish J."/>
            <person name="Goldstein S."/>
            <person name="Gonzalez A.J."/>
            <person name="Green P.J."/>
            <person name="Hallab A."/>
            <person name="Hartog M."/>
            <person name="Hua A."/>
            <person name="Humphray S.J."/>
            <person name="Jeong D.H."/>
            <person name="Jing Y."/>
            <person name="Jocker A."/>
            <person name="Kenton S.M."/>
            <person name="Kim D.J."/>
            <person name="Klee K."/>
            <person name="Lai H."/>
            <person name="Lang C."/>
            <person name="Lin S."/>
            <person name="Macmil S.L."/>
            <person name="Magdelenat G."/>
            <person name="Matthews L."/>
            <person name="McCorrison J."/>
            <person name="Monaghan E.L."/>
            <person name="Mun J.H."/>
            <person name="Najar F.Z."/>
            <person name="Nicholson C."/>
            <person name="Noirot C."/>
            <person name="O'Bleness M."/>
            <person name="Paule C.R."/>
            <person name="Poulain J."/>
            <person name="Prion F."/>
            <person name="Qin B."/>
            <person name="Qu C."/>
            <person name="Retzel E.F."/>
            <person name="Riddle C."/>
            <person name="Sallet E."/>
            <person name="Samain S."/>
            <person name="Samson N."/>
            <person name="Sanders I."/>
            <person name="Saurat O."/>
            <person name="Scarpelli C."/>
            <person name="Schiex T."/>
            <person name="Segurens B."/>
            <person name="Severin A.J."/>
            <person name="Sherrier D.J."/>
            <person name="Shi R."/>
            <person name="Sims S."/>
            <person name="Singer S.R."/>
            <person name="Sinharoy S."/>
            <person name="Sterck L."/>
            <person name="Viollet A."/>
            <person name="Wang B.B."/>
            <person name="Wang K."/>
            <person name="Wang M."/>
            <person name="Wang X."/>
            <person name="Warfsmann J."/>
            <person name="Weissenbach J."/>
            <person name="White D.D."/>
            <person name="White J.D."/>
            <person name="Wiley G.B."/>
            <person name="Wincker P."/>
            <person name="Xing Y."/>
            <person name="Yang L."/>
            <person name="Yao Z."/>
            <person name="Ying F."/>
            <person name="Zhai J."/>
            <person name="Zhou L."/>
            <person name="Zuber A."/>
            <person name="Denarie J."/>
            <person name="Dixon R.A."/>
            <person name="May G.D."/>
            <person name="Schwartz D.C."/>
            <person name="Rogers J."/>
            <person name="Quetier F."/>
            <person name="Town C.D."/>
            <person name="Roe B.A."/>
        </authorList>
    </citation>
    <scope>NUCLEOTIDE SEQUENCE [LARGE SCALE GENOMIC DNA]</scope>
    <source>
        <strain evidence="3">A17</strain>
        <strain evidence="4 5">cv. Jemalong A17</strain>
    </source>
</reference>
<dbReference type="InterPro" id="IPR002347">
    <property type="entry name" value="SDR_fam"/>
</dbReference>
<organism evidence="3 5">
    <name type="scientific">Medicago truncatula</name>
    <name type="common">Barrel medic</name>
    <name type="synonym">Medicago tribuloides</name>
    <dbReference type="NCBI Taxonomy" id="3880"/>
    <lineage>
        <taxon>Eukaryota</taxon>
        <taxon>Viridiplantae</taxon>
        <taxon>Streptophyta</taxon>
        <taxon>Embryophyta</taxon>
        <taxon>Tracheophyta</taxon>
        <taxon>Spermatophyta</taxon>
        <taxon>Magnoliopsida</taxon>
        <taxon>eudicotyledons</taxon>
        <taxon>Gunneridae</taxon>
        <taxon>Pentapetalae</taxon>
        <taxon>rosids</taxon>
        <taxon>fabids</taxon>
        <taxon>Fabales</taxon>
        <taxon>Fabaceae</taxon>
        <taxon>Papilionoideae</taxon>
        <taxon>50 kb inversion clade</taxon>
        <taxon>NPAAA clade</taxon>
        <taxon>Hologalegina</taxon>
        <taxon>IRL clade</taxon>
        <taxon>Trifolieae</taxon>
        <taxon>Medicago</taxon>
    </lineage>
</organism>
<dbReference type="PRINTS" id="PR00081">
    <property type="entry name" value="GDHRDH"/>
</dbReference>
<feature type="compositionally biased region" description="Basic and acidic residues" evidence="1">
    <location>
        <begin position="45"/>
        <end position="70"/>
    </location>
</feature>
<protein>
    <submittedName>
        <fullName evidence="3">Short-chain dehydrogenase/reductase</fullName>
    </submittedName>
</protein>
<dbReference type="EMBL" id="KL404287">
    <property type="protein sequence ID" value="KEH15264.1"/>
    <property type="molecule type" value="Genomic_DNA"/>
</dbReference>
<evidence type="ECO:0000259" key="2">
    <source>
        <dbReference type="SMART" id="SM00822"/>
    </source>
</evidence>
<dbReference type="SMART" id="SM00822">
    <property type="entry name" value="PKS_KR"/>
    <property type="match status" value="1"/>
</dbReference>
<dbReference type="EnsemblPlants" id="KEH15264">
    <property type="protein sequence ID" value="KEH15264"/>
    <property type="gene ID" value="MTR_1563s0010"/>
</dbReference>
<evidence type="ECO:0000256" key="1">
    <source>
        <dbReference type="SAM" id="MobiDB-lite"/>
    </source>
</evidence>
<dbReference type="Gene3D" id="3.40.50.720">
    <property type="entry name" value="NAD(P)-binding Rossmann-like Domain"/>
    <property type="match status" value="1"/>
</dbReference>
<dbReference type="PANTHER" id="PTHR43976:SF9">
    <property type="entry name" value="OXIDOREDUCTASE"/>
    <property type="match status" value="1"/>
</dbReference>
<accession>A0A072TCI1</accession>
<evidence type="ECO:0000313" key="5">
    <source>
        <dbReference type="Proteomes" id="UP000002051"/>
    </source>
</evidence>
<name>A0A072TCI1_MEDTR</name>
<dbReference type="SUPFAM" id="SSF51735">
    <property type="entry name" value="NAD(P)-binding Rossmann-fold domains"/>
    <property type="match status" value="1"/>
</dbReference>
<reference evidence="4" key="3">
    <citation type="submission" date="2015-06" db="UniProtKB">
        <authorList>
            <consortium name="EnsemblPlants"/>
        </authorList>
    </citation>
    <scope>IDENTIFICATION</scope>
    <source>
        <strain evidence="4">cv. Jemalong A17</strain>
    </source>
</reference>
<evidence type="ECO:0000313" key="3">
    <source>
        <dbReference type="EMBL" id="KEH15264.1"/>
    </source>
</evidence>
<feature type="domain" description="Ketoreductase" evidence="2">
    <location>
        <begin position="112"/>
        <end position="302"/>
    </location>
</feature>
<dbReference type="InterPro" id="IPR057326">
    <property type="entry name" value="KR_dom"/>
</dbReference>
<dbReference type="PANTHER" id="PTHR43976">
    <property type="entry name" value="SHORT CHAIN DEHYDROGENASE"/>
    <property type="match status" value="1"/>
</dbReference>
<proteinExistence type="predicted"/>
<dbReference type="CDD" id="cd05374">
    <property type="entry name" value="17beta-HSD-like_SDR_c"/>
    <property type="match status" value="1"/>
</dbReference>
<dbReference type="AlphaFoldDB" id="A0A072TCI1"/>
<dbReference type="InterPro" id="IPR051911">
    <property type="entry name" value="SDR_oxidoreductase"/>
</dbReference>
<gene>
    <name evidence="3" type="ORF">MTR_1563s0010</name>
</gene>
<dbReference type="HOGENOM" id="CLU_010194_2_9_1"/>
<dbReference type="Proteomes" id="UP000002051">
    <property type="component" value="Unassembled WGS sequence"/>
</dbReference>
<dbReference type="InterPro" id="IPR036291">
    <property type="entry name" value="NAD(P)-bd_dom_sf"/>
</dbReference>
<reference evidence="3 5" key="2">
    <citation type="journal article" date="2014" name="BMC Genomics">
        <title>An improved genome release (version Mt4.0) for the model legume Medicago truncatula.</title>
        <authorList>
            <person name="Tang H."/>
            <person name="Krishnakumar V."/>
            <person name="Bidwell S."/>
            <person name="Rosen B."/>
            <person name="Chan A."/>
            <person name="Zhou S."/>
            <person name="Gentzbittel L."/>
            <person name="Childs K.L."/>
            <person name="Yandell M."/>
            <person name="Gundlach H."/>
            <person name="Mayer K.F."/>
            <person name="Schwartz D.C."/>
            <person name="Town C.D."/>
        </authorList>
    </citation>
    <scope>GENOME REANNOTATION</scope>
    <source>
        <strain evidence="3">A17</strain>
        <strain evidence="4 5">cv. Jemalong A17</strain>
    </source>
</reference>
<keyword evidence="5" id="KW-1185">Reference proteome</keyword>
<feature type="region of interest" description="Disordered" evidence="1">
    <location>
        <begin position="38"/>
        <end position="71"/>
    </location>
</feature>